<dbReference type="EMBL" id="PSQE01000004">
    <property type="protein sequence ID" value="RHN59603.1"/>
    <property type="molecule type" value="Genomic_DNA"/>
</dbReference>
<evidence type="ECO:0000313" key="5">
    <source>
        <dbReference type="Proteomes" id="UP000265566"/>
    </source>
</evidence>
<evidence type="ECO:0000313" key="3">
    <source>
        <dbReference type="EnsemblPlants" id="KEH29321"/>
    </source>
</evidence>
<evidence type="ECO:0000313" key="4">
    <source>
        <dbReference type="Proteomes" id="UP000002051"/>
    </source>
</evidence>
<dbReference type="Proteomes" id="UP000002051">
    <property type="component" value="Chromosome 4"/>
</dbReference>
<dbReference type="AlphaFoldDB" id="A0A072UIS1"/>
<proteinExistence type="predicted"/>
<sequence>MPLILTSLNLNTSLYLKSDLISASHPQPHPRFNQVQHHTTTPLHQKSCLLTAASGGASNNF</sequence>
<reference evidence="2" key="5">
    <citation type="journal article" date="2018" name="Nat. Plants">
        <title>Whole-genome landscape of Medicago truncatula symbiotic genes.</title>
        <authorList>
            <person name="Pecrix Y."/>
            <person name="Gamas P."/>
            <person name="Carrere S."/>
        </authorList>
    </citation>
    <scope>NUCLEOTIDE SEQUENCE</scope>
    <source>
        <tissue evidence="2">Leaves</tissue>
    </source>
</reference>
<accession>A0A072UIS1</accession>
<dbReference type="EnsemblPlants" id="KEH29321">
    <property type="protein sequence ID" value="KEH29321"/>
    <property type="gene ID" value="MTR_4g033445"/>
</dbReference>
<organism evidence="1 4">
    <name type="scientific">Medicago truncatula</name>
    <name type="common">Barrel medic</name>
    <name type="synonym">Medicago tribuloides</name>
    <dbReference type="NCBI Taxonomy" id="3880"/>
    <lineage>
        <taxon>Eukaryota</taxon>
        <taxon>Viridiplantae</taxon>
        <taxon>Streptophyta</taxon>
        <taxon>Embryophyta</taxon>
        <taxon>Tracheophyta</taxon>
        <taxon>Spermatophyta</taxon>
        <taxon>Magnoliopsida</taxon>
        <taxon>eudicotyledons</taxon>
        <taxon>Gunneridae</taxon>
        <taxon>Pentapetalae</taxon>
        <taxon>rosids</taxon>
        <taxon>fabids</taxon>
        <taxon>Fabales</taxon>
        <taxon>Fabaceae</taxon>
        <taxon>Papilionoideae</taxon>
        <taxon>50 kb inversion clade</taxon>
        <taxon>NPAAA clade</taxon>
        <taxon>Hologalegina</taxon>
        <taxon>IRL clade</taxon>
        <taxon>Trifolieae</taxon>
        <taxon>Medicago</taxon>
    </lineage>
</organism>
<evidence type="ECO:0000313" key="2">
    <source>
        <dbReference type="EMBL" id="RHN59603.1"/>
    </source>
</evidence>
<reference evidence="5" key="4">
    <citation type="journal article" date="2018" name="Nat. Plants">
        <title>Whole-genome landscape of Medicago truncatula symbiotic genes.</title>
        <authorList>
            <person name="Pecrix Y."/>
            <person name="Staton S.E."/>
            <person name="Sallet E."/>
            <person name="Lelandais-Briere C."/>
            <person name="Moreau S."/>
            <person name="Carrere S."/>
            <person name="Blein T."/>
            <person name="Jardinaud M.F."/>
            <person name="Latrasse D."/>
            <person name="Zouine M."/>
            <person name="Zahm M."/>
            <person name="Kreplak J."/>
            <person name="Mayjonade B."/>
            <person name="Satge C."/>
            <person name="Perez M."/>
            <person name="Cauet S."/>
            <person name="Marande W."/>
            <person name="Chantry-Darmon C."/>
            <person name="Lopez-Roques C."/>
            <person name="Bouchez O."/>
            <person name="Berard A."/>
            <person name="Debelle F."/>
            <person name="Munos S."/>
            <person name="Bendahmane A."/>
            <person name="Berges H."/>
            <person name="Niebel A."/>
            <person name="Buitink J."/>
            <person name="Frugier F."/>
            <person name="Benhamed M."/>
            <person name="Crespi M."/>
            <person name="Gouzy J."/>
            <person name="Gamas P."/>
        </authorList>
    </citation>
    <scope>NUCLEOTIDE SEQUENCE [LARGE SCALE GENOMIC DNA]</scope>
    <source>
        <strain evidence="5">cv. Jemalong A17</strain>
    </source>
</reference>
<gene>
    <name evidence="1" type="ordered locus">MTR_4g033445</name>
    <name evidence="2" type="ORF">MtrunA17_Chr4g0015111</name>
</gene>
<reference evidence="1 4" key="1">
    <citation type="journal article" date="2011" name="Nature">
        <title>The Medicago genome provides insight into the evolution of rhizobial symbioses.</title>
        <authorList>
            <person name="Young N.D."/>
            <person name="Debelle F."/>
            <person name="Oldroyd G.E."/>
            <person name="Geurts R."/>
            <person name="Cannon S.B."/>
            <person name="Udvardi M.K."/>
            <person name="Benedito V.A."/>
            <person name="Mayer K.F."/>
            <person name="Gouzy J."/>
            <person name="Schoof H."/>
            <person name="Van de Peer Y."/>
            <person name="Proost S."/>
            <person name="Cook D.R."/>
            <person name="Meyers B.C."/>
            <person name="Spannagl M."/>
            <person name="Cheung F."/>
            <person name="De Mita S."/>
            <person name="Krishnakumar V."/>
            <person name="Gundlach H."/>
            <person name="Zhou S."/>
            <person name="Mudge J."/>
            <person name="Bharti A.K."/>
            <person name="Murray J.D."/>
            <person name="Naoumkina M.A."/>
            <person name="Rosen B."/>
            <person name="Silverstein K.A."/>
            <person name="Tang H."/>
            <person name="Rombauts S."/>
            <person name="Zhao P.X."/>
            <person name="Zhou P."/>
            <person name="Barbe V."/>
            <person name="Bardou P."/>
            <person name="Bechner M."/>
            <person name="Bellec A."/>
            <person name="Berger A."/>
            <person name="Berges H."/>
            <person name="Bidwell S."/>
            <person name="Bisseling T."/>
            <person name="Choisne N."/>
            <person name="Couloux A."/>
            <person name="Denny R."/>
            <person name="Deshpande S."/>
            <person name="Dai X."/>
            <person name="Doyle J.J."/>
            <person name="Dudez A.M."/>
            <person name="Farmer A.D."/>
            <person name="Fouteau S."/>
            <person name="Franken C."/>
            <person name="Gibelin C."/>
            <person name="Gish J."/>
            <person name="Goldstein S."/>
            <person name="Gonzalez A.J."/>
            <person name="Green P.J."/>
            <person name="Hallab A."/>
            <person name="Hartog M."/>
            <person name="Hua A."/>
            <person name="Humphray S.J."/>
            <person name="Jeong D.H."/>
            <person name="Jing Y."/>
            <person name="Jocker A."/>
            <person name="Kenton S.M."/>
            <person name="Kim D.J."/>
            <person name="Klee K."/>
            <person name="Lai H."/>
            <person name="Lang C."/>
            <person name="Lin S."/>
            <person name="Macmil S.L."/>
            <person name="Magdelenat G."/>
            <person name="Matthews L."/>
            <person name="McCorrison J."/>
            <person name="Monaghan E.L."/>
            <person name="Mun J.H."/>
            <person name="Najar F.Z."/>
            <person name="Nicholson C."/>
            <person name="Noirot C."/>
            <person name="O'Bleness M."/>
            <person name="Paule C.R."/>
            <person name="Poulain J."/>
            <person name="Prion F."/>
            <person name="Qin B."/>
            <person name="Qu C."/>
            <person name="Retzel E.F."/>
            <person name="Riddle C."/>
            <person name="Sallet E."/>
            <person name="Samain S."/>
            <person name="Samson N."/>
            <person name="Sanders I."/>
            <person name="Saurat O."/>
            <person name="Scarpelli C."/>
            <person name="Schiex T."/>
            <person name="Segurens B."/>
            <person name="Severin A.J."/>
            <person name="Sherrier D.J."/>
            <person name="Shi R."/>
            <person name="Sims S."/>
            <person name="Singer S.R."/>
            <person name="Sinharoy S."/>
            <person name="Sterck L."/>
            <person name="Viollet A."/>
            <person name="Wang B.B."/>
            <person name="Wang K."/>
            <person name="Wang M."/>
            <person name="Wang X."/>
            <person name="Warfsmann J."/>
            <person name="Weissenbach J."/>
            <person name="White D.D."/>
            <person name="White J.D."/>
            <person name="Wiley G.B."/>
            <person name="Wincker P."/>
            <person name="Xing Y."/>
            <person name="Yang L."/>
            <person name="Yao Z."/>
            <person name="Ying F."/>
            <person name="Zhai J."/>
            <person name="Zhou L."/>
            <person name="Zuber A."/>
            <person name="Denarie J."/>
            <person name="Dixon R.A."/>
            <person name="May G.D."/>
            <person name="Schwartz D.C."/>
            <person name="Rogers J."/>
            <person name="Quetier F."/>
            <person name="Town C.D."/>
            <person name="Roe B.A."/>
        </authorList>
    </citation>
    <scope>NUCLEOTIDE SEQUENCE [LARGE SCALE GENOMIC DNA]</scope>
    <source>
        <strain evidence="1">A17</strain>
        <strain evidence="3 4">cv. Jemalong A17</strain>
    </source>
</reference>
<evidence type="ECO:0000313" key="1">
    <source>
        <dbReference type="EMBL" id="KEH29321.1"/>
    </source>
</evidence>
<protein>
    <submittedName>
        <fullName evidence="1 3">Uncharacterized protein</fullName>
    </submittedName>
</protein>
<dbReference type="HOGENOM" id="CLU_2926075_0_0_1"/>
<dbReference type="Proteomes" id="UP000265566">
    <property type="component" value="Chromosome 4"/>
</dbReference>
<dbReference type="EMBL" id="CM001220">
    <property type="protein sequence ID" value="KEH29321.1"/>
    <property type="molecule type" value="Genomic_DNA"/>
</dbReference>
<name>A0A072UIS1_MEDTR</name>
<keyword evidence="4" id="KW-1185">Reference proteome</keyword>
<dbReference type="Gramene" id="rna21654">
    <property type="protein sequence ID" value="RHN59603.1"/>
    <property type="gene ID" value="gene21654"/>
</dbReference>
<reference evidence="1 4" key="2">
    <citation type="journal article" date="2014" name="BMC Genomics">
        <title>An improved genome release (version Mt4.0) for the model legume Medicago truncatula.</title>
        <authorList>
            <person name="Tang H."/>
            <person name="Krishnakumar V."/>
            <person name="Bidwell S."/>
            <person name="Rosen B."/>
            <person name="Chan A."/>
            <person name="Zhou S."/>
            <person name="Gentzbittel L."/>
            <person name="Childs K.L."/>
            <person name="Yandell M."/>
            <person name="Gundlach H."/>
            <person name="Mayer K.F."/>
            <person name="Schwartz D.C."/>
            <person name="Town C.D."/>
        </authorList>
    </citation>
    <scope>GENOME REANNOTATION</scope>
    <source>
        <strain evidence="1">A17</strain>
        <strain evidence="3 4">cv. Jemalong A17</strain>
    </source>
</reference>
<reference evidence="3" key="3">
    <citation type="submission" date="2015-04" db="UniProtKB">
        <authorList>
            <consortium name="EnsemblPlants"/>
        </authorList>
    </citation>
    <scope>IDENTIFICATION</scope>
    <source>
        <strain evidence="3">cv. Jemalong A17</strain>
    </source>
</reference>